<keyword evidence="2" id="KW-0004">4Fe-4S</keyword>
<dbReference type="InterPro" id="IPR010723">
    <property type="entry name" value="HemN_C"/>
</dbReference>
<protein>
    <recommendedName>
        <fullName evidence="2">Heme chaperone HemW</fullName>
    </recommendedName>
</protein>
<dbReference type="GO" id="GO:0051539">
    <property type="term" value="F:4 iron, 4 sulfur cluster binding"/>
    <property type="evidence" value="ECO:0007669"/>
    <property type="project" value="UniProtKB-UniRule"/>
</dbReference>
<comment type="function">
    <text evidence="2">Probably acts as a heme chaperone, transferring heme to an unknown acceptor. Binds one molecule of heme per monomer, possibly covalently. Binds 1 [4Fe-4S] cluster. The cluster is coordinated with 3 cysteines and an exchangeable S-adenosyl-L-methionine.</text>
</comment>
<dbReference type="GO" id="GO:0005737">
    <property type="term" value="C:cytoplasm"/>
    <property type="evidence" value="ECO:0007669"/>
    <property type="project" value="UniProtKB-SubCell"/>
</dbReference>
<dbReference type="Proteomes" id="UP001142610">
    <property type="component" value="Unassembled WGS sequence"/>
</dbReference>
<proteinExistence type="inferred from homology"/>
<dbReference type="SMART" id="SM00729">
    <property type="entry name" value="Elp3"/>
    <property type="match status" value="1"/>
</dbReference>
<dbReference type="SFLD" id="SFLDF00562">
    <property type="entry name" value="HemN-like__clustered_with_heat"/>
    <property type="match status" value="1"/>
</dbReference>
<dbReference type="GO" id="GO:0004109">
    <property type="term" value="F:coproporphyrinogen oxidase activity"/>
    <property type="evidence" value="ECO:0007669"/>
    <property type="project" value="InterPro"/>
</dbReference>
<evidence type="ECO:0000259" key="3">
    <source>
        <dbReference type="PROSITE" id="PS51918"/>
    </source>
</evidence>
<dbReference type="PANTHER" id="PTHR13932:SF5">
    <property type="entry name" value="RADICAL S-ADENOSYL METHIONINE DOMAIN-CONTAINING PROTEIN 1, MITOCHONDRIAL"/>
    <property type="match status" value="1"/>
</dbReference>
<keyword evidence="2" id="KW-0479">Metal-binding</keyword>
<dbReference type="PROSITE" id="PS51918">
    <property type="entry name" value="RADICAL_SAM"/>
    <property type="match status" value="1"/>
</dbReference>
<dbReference type="InterPro" id="IPR004559">
    <property type="entry name" value="HemW-like"/>
</dbReference>
<keyword evidence="2" id="KW-0143">Chaperone</keyword>
<dbReference type="SFLD" id="SFLDS00029">
    <property type="entry name" value="Radical_SAM"/>
    <property type="match status" value="1"/>
</dbReference>
<keyword evidence="2" id="KW-0949">S-adenosyl-L-methionine</keyword>
<evidence type="ECO:0000256" key="2">
    <source>
        <dbReference type="RuleBase" id="RU364116"/>
    </source>
</evidence>
<evidence type="ECO:0000313" key="5">
    <source>
        <dbReference type="Proteomes" id="UP001142610"/>
    </source>
</evidence>
<dbReference type="EMBL" id="JANIBC010000017">
    <property type="protein sequence ID" value="MCQ8186369.1"/>
    <property type="molecule type" value="Genomic_DNA"/>
</dbReference>
<dbReference type="InterPro" id="IPR034505">
    <property type="entry name" value="Coproporphyrinogen-III_oxidase"/>
</dbReference>
<dbReference type="NCBIfam" id="TIGR00539">
    <property type="entry name" value="hemN_rel"/>
    <property type="match status" value="1"/>
</dbReference>
<keyword evidence="2" id="KW-0349">Heme</keyword>
<dbReference type="SFLD" id="SFLDF00288">
    <property type="entry name" value="HemN-like__clustered_with_nucl"/>
    <property type="match status" value="1"/>
</dbReference>
<evidence type="ECO:0000313" key="4">
    <source>
        <dbReference type="EMBL" id="MCQ8186369.1"/>
    </source>
</evidence>
<keyword evidence="2" id="KW-0411">Iron-sulfur</keyword>
<organism evidence="4 5">
    <name type="scientific">Parvularcula maris</name>
    <dbReference type="NCBI Taxonomy" id="2965077"/>
    <lineage>
        <taxon>Bacteria</taxon>
        <taxon>Pseudomonadati</taxon>
        <taxon>Pseudomonadota</taxon>
        <taxon>Alphaproteobacteria</taxon>
        <taxon>Parvularculales</taxon>
        <taxon>Parvularculaceae</taxon>
        <taxon>Parvularcula</taxon>
    </lineage>
</organism>
<dbReference type="InterPro" id="IPR006638">
    <property type="entry name" value="Elp3/MiaA/NifB-like_rSAM"/>
</dbReference>
<dbReference type="Pfam" id="PF06969">
    <property type="entry name" value="HemN_C"/>
    <property type="match status" value="1"/>
</dbReference>
<comment type="caution">
    <text evidence="4">The sequence shown here is derived from an EMBL/GenBank/DDBJ whole genome shotgun (WGS) entry which is preliminary data.</text>
</comment>
<dbReference type="PANTHER" id="PTHR13932">
    <property type="entry name" value="COPROPORPHYRINIGEN III OXIDASE"/>
    <property type="match status" value="1"/>
</dbReference>
<sequence length="378" mass="40945">MTPLGLYVHWPFCARICPYCDFTVAKNRAVDEKAWADALAEDLKALSEYTRKRPLRSIYFGGGTPSLVPANVAERVFRAADDLFGIESGAELTVEANPDDAARFKELSELGFNRLSLGVQSVSDASLTFLGRNHDAREARDALIKATGMFPSVSADMIYALPGQTPRAWEAELREVLSYGMDHLSLYQLTIEPGTPFGLAAERGRLVPSPNDLQADLYELTGEITQAAGFPAYEVSNHARPGSEAVHNSLYWQGAEWLAIGPGAHGRLGQGAERLATEGAAKPKSYAALPLNERLSFTPLTEEEVLVETLAGGLRPVAGLCLHRLGDWQSSVLRAAEPFIASGHLEHREGRLAATPSGRLLLDYLTTELTSALPSLSV</sequence>
<dbReference type="InterPro" id="IPR007197">
    <property type="entry name" value="rSAM"/>
</dbReference>
<keyword evidence="2" id="KW-0963">Cytoplasm</keyword>
<dbReference type="SUPFAM" id="SSF102114">
    <property type="entry name" value="Radical SAM enzymes"/>
    <property type="match status" value="1"/>
</dbReference>
<name>A0A9X2LBD7_9PROT</name>
<reference evidence="4" key="1">
    <citation type="submission" date="2022-07" db="EMBL/GenBank/DDBJ databases">
        <title>Parvularcula maris sp. nov., an algicidal bacterium isolated from seawater.</title>
        <authorList>
            <person name="Li F."/>
        </authorList>
    </citation>
    <scope>NUCLEOTIDE SEQUENCE</scope>
    <source>
        <strain evidence="4">BGMRC 0090</strain>
    </source>
</reference>
<dbReference type="GO" id="GO:0006779">
    <property type="term" value="P:porphyrin-containing compound biosynthetic process"/>
    <property type="evidence" value="ECO:0007669"/>
    <property type="project" value="InterPro"/>
</dbReference>
<accession>A0A9X2LBD7</accession>
<dbReference type="SFLD" id="SFLDG01065">
    <property type="entry name" value="anaerobic_coproporphyrinogen-I"/>
    <property type="match status" value="1"/>
</dbReference>
<dbReference type="CDD" id="cd01335">
    <property type="entry name" value="Radical_SAM"/>
    <property type="match status" value="1"/>
</dbReference>
<gene>
    <name evidence="4" type="primary">hemW</name>
    <name evidence="4" type="ORF">NOG11_13355</name>
</gene>
<dbReference type="GO" id="GO:0046872">
    <property type="term" value="F:metal ion binding"/>
    <property type="evidence" value="ECO:0007669"/>
    <property type="project" value="UniProtKB-UniRule"/>
</dbReference>
<dbReference type="Pfam" id="PF04055">
    <property type="entry name" value="Radical_SAM"/>
    <property type="match status" value="1"/>
</dbReference>
<comment type="subcellular location">
    <subcellularLocation>
        <location evidence="2">Cytoplasm</location>
    </subcellularLocation>
</comment>
<feature type="domain" description="Radical SAM core" evidence="3">
    <location>
        <begin position="1"/>
        <end position="231"/>
    </location>
</feature>
<keyword evidence="2" id="KW-0408">Iron</keyword>
<dbReference type="InterPro" id="IPR058240">
    <property type="entry name" value="rSAM_sf"/>
</dbReference>
<dbReference type="RefSeq" id="WP_256620280.1">
    <property type="nucleotide sequence ID" value="NZ_JANIBC010000017.1"/>
</dbReference>
<keyword evidence="5" id="KW-1185">Reference proteome</keyword>
<comment type="similarity">
    <text evidence="1">Belongs to the anaerobic coproporphyrinogen-III oxidase family. HemW subfamily.</text>
</comment>
<dbReference type="Gene3D" id="3.30.750.200">
    <property type="match status" value="1"/>
</dbReference>
<dbReference type="AlphaFoldDB" id="A0A9X2LBD7"/>
<evidence type="ECO:0000256" key="1">
    <source>
        <dbReference type="ARBA" id="ARBA00006100"/>
    </source>
</evidence>